<dbReference type="GO" id="GO:0016020">
    <property type="term" value="C:membrane"/>
    <property type="evidence" value="ECO:0007669"/>
    <property type="project" value="UniProtKB-SubCell"/>
</dbReference>
<protein>
    <recommendedName>
        <fullName evidence="9">Transmembrane 9 superfamily member</fullName>
    </recommendedName>
</protein>
<dbReference type="InterPro" id="IPR004240">
    <property type="entry name" value="EMP70"/>
</dbReference>
<evidence type="ECO:0000256" key="5">
    <source>
        <dbReference type="ARBA" id="ARBA00022729"/>
    </source>
</evidence>
<comment type="subcellular location">
    <subcellularLocation>
        <location evidence="2">Golgi apparatus</location>
    </subcellularLocation>
    <subcellularLocation>
        <location evidence="1">Membrane</location>
        <topology evidence="1">Multi-pass membrane protein</topology>
    </subcellularLocation>
</comment>
<feature type="transmembrane region" description="Helical" evidence="9">
    <location>
        <begin position="599"/>
        <end position="628"/>
    </location>
</feature>
<feature type="transmembrane region" description="Helical" evidence="9">
    <location>
        <begin position="568"/>
        <end position="587"/>
    </location>
</feature>
<feature type="signal peptide" evidence="9">
    <location>
        <begin position="1"/>
        <end position="19"/>
    </location>
</feature>
<feature type="transmembrane region" description="Helical" evidence="9">
    <location>
        <begin position="496"/>
        <end position="522"/>
    </location>
</feature>
<evidence type="ECO:0000256" key="4">
    <source>
        <dbReference type="ARBA" id="ARBA00022692"/>
    </source>
</evidence>
<keyword evidence="8 9" id="KW-0472">Membrane</keyword>
<keyword evidence="6 9" id="KW-1133">Transmembrane helix</keyword>
<gene>
    <name evidence="10" type="ORF">BSAL_69620</name>
</gene>
<dbReference type="EMBL" id="CYKH01000496">
    <property type="protein sequence ID" value="CUG02235.1"/>
    <property type="molecule type" value="Genomic_DNA"/>
</dbReference>
<dbReference type="GO" id="GO:0072657">
    <property type="term" value="P:protein localization to membrane"/>
    <property type="evidence" value="ECO:0007669"/>
    <property type="project" value="TreeGrafter"/>
</dbReference>
<evidence type="ECO:0000313" key="10">
    <source>
        <dbReference type="EMBL" id="CUG02235.1"/>
    </source>
</evidence>
<feature type="transmembrane region" description="Helical" evidence="9">
    <location>
        <begin position="338"/>
        <end position="368"/>
    </location>
</feature>
<evidence type="ECO:0000256" key="9">
    <source>
        <dbReference type="RuleBase" id="RU363079"/>
    </source>
</evidence>
<keyword evidence="11" id="KW-1185">Reference proteome</keyword>
<dbReference type="Proteomes" id="UP000051952">
    <property type="component" value="Unassembled WGS sequence"/>
</dbReference>
<dbReference type="OMA" id="TILITYH"/>
<feature type="chain" id="PRO_5007355926" description="Transmembrane 9 superfamily member" evidence="9">
    <location>
        <begin position="20"/>
        <end position="639"/>
    </location>
</feature>
<feature type="transmembrane region" description="Helical" evidence="9">
    <location>
        <begin position="276"/>
        <end position="301"/>
    </location>
</feature>
<feature type="transmembrane region" description="Helical" evidence="9">
    <location>
        <begin position="443"/>
        <end position="466"/>
    </location>
</feature>
<proteinExistence type="inferred from homology"/>
<feature type="transmembrane region" description="Helical" evidence="9">
    <location>
        <begin position="374"/>
        <end position="397"/>
    </location>
</feature>
<comment type="similarity">
    <text evidence="3 9">Belongs to the nonaspanin (TM9SF) (TC 9.A.2) family.</text>
</comment>
<dbReference type="VEuPathDB" id="TriTrypDB:BSAL_69620"/>
<evidence type="ECO:0000256" key="1">
    <source>
        <dbReference type="ARBA" id="ARBA00004141"/>
    </source>
</evidence>
<dbReference type="GO" id="GO:0005794">
    <property type="term" value="C:Golgi apparatus"/>
    <property type="evidence" value="ECO:0007669"/>
    <property type="project" value="UniProtKB-SubCell"/>
</dbReference>
<dbReference type="OrthoDB" id="242392at2759"/>
<evidence type="ECO:0000313" key="11">
    <source>
        <dbReference type="Proteomes" id="UP000051952"/>
    </source>
</evidence>
<dbReference type="PANTHER" id="PTHR10766">
    <property type="entry name" value="TRANSMEMBRANE 9 SUPERFAMILY PROTEIN"/>
    <property type="match status" value="1"/>
</dbReference>
<evidence type="ECO:0000256" key="8">
    <source>
        <dbReference type="ARBA" id="ARBA00023136"/>
    </source>
</evidence>
<feature type="transmembrane region" description="Helical" evidence="9">
    <location>
        <begin position="528"/>
        <end position="556"/>
    </location>
</feature>
<evidence type="ECO:0000256" key="3">
    <source>
        <dbReference type="ARBA" id="ARBA00005227"/>
    </source>
</evidence>
<feature type="transmembrane region" description="Helical" evidence="9">
    <location>
        <begin position="409"/>
        <end position="431"/>
    </location>
</feature>
<evidence type="ECO:0000256" key="7">
    <source>
        <dbReference type="ARBA" id="ARBA00023034"/>
    </source>
</evidence>
<evidence type="ECO:0000256" key="6">
    <source>
        <dbReference type="ARBA" id="ARBA00022989"/>
    </source>
</evidence>
<name>A0A0S4IV41_BODSA</name>
<evidence type="ECO:0000256" key="2">
    <source>
        <dbReference type="ARBA" id="ARBA00004555"/>
    </source>
</evidence>
<keyword evidence="5 9" id="KW-0732">Signal</keyword>
<reference evidence="11" key="1">
    <citation type="submission" date="2015-09" db="EMBL/GenBank/DDBJ databases">
        <authorList>
            <consortium name="Pathogen Informatics"/>
        </authorList>
    </citation>
    <scope>NUCLEOTIDE SEQUENCE [LARGE SCALE GENOMIC DNA]</scope>
    <source>
        <strain evidence="11">Lake Konstanz</strain>
    </source>
</reference>
<dbReference type="PANTHER" id="PTHR10766:SF55">
    <property type="entry name" value="TRANSMEMBRANE 9 SUPERFAMILY MEMBER 4"/>
    <property type="match status" value="1"/>
</dbReference>
<accession>A0A0S4IV41</accession>
<keyword evidence="4 9" id="KW-0812">Transmembrane</keyword>
<organism evidence="10 11">
    <name type="scientific">Bodo saltans</name>
    <name type="common">Flagellated protozoan</name>
    <dbReference type="NCBI Taxonomy" id="75058"/>
    <lineage>
        <taxon>Eukaryota</taxon>
        <taxon>Discoba</taxon>
        <taxon>Euglenozoa</taxon>
        <taxon>Kinetoplastea</taxon>
        <taxon>Metakinetoplastina</taxon>
        <taxon>Eubodonida</taxon>
        <taxon>Bodonidae</taxon>
        <taxon>Bodo</taxon>
    </lineage>
</organism>
<dbReference type="Pfam" id="PF02990">
    <property type="entry name" value="EMP70"/>
    <property type="match status" value="1"/>
</dbReference>
<sequence>MGLRTVATLVAVMATMASAYYLPGTSPHNYRDNDNIEVQVNVMTSVNTHIPILYYSLPTCYPKKKIRGDPENLGEILLGDRKMPSPYEDLMVGEDIGCQVLCNEVNVPDEQQKLLRKLIKDDYHLNFIMDNLPLAHVNPESGTFSVGVPLGSIEGDAAYIYNHMHFTIKYAPLSAEDRQKQHAKDLKAGTVLEDDDLEGMHRIISFVAKPYSIEHEANPQSKCTTSNFTGLAQYKPLAADTKTIVWSFGVTWEESDEQWQTRWDVYLNVEDHEIHWFSIMNSTLIVLFLSSMVAVILMRALRRDFTKYNRVEIDAEDLHEETGWKLVHKDVFRPPPHAWLLAALAGTGSQLLGMTLAVLVIACLGFLAPANRGALFTFLLVCFVFLGMYAGYVSARLLKVWNQPSWKHIFATGTIVPGIGFFTFFIINMAIRTQSRAGAAPFLTMIAVLAMWFCISLPLVFVGAVVGFKRESMKLPVATNQIPRCIPPTAWHMNTWLTIAIGGILPFGAVFIEVFFIFGAVWLNRYYYVFGFLMLVMIIMTITCAEITIVICYFQLCAEDYRWAWRSFFTSGSCGVYLFLYAVYYFFTSSLRMTSFVPILIYFGYMALLSFIFCVMTGTIGFLACFWFTRYIYGAIKVD</sequence>
<keyword evidence="7" id="KW-0333">Golgi apparatus</keyword>
<dbReference type="AlphaFoldDB" id="A0A0S4IV41"/>